<dbReference type="EMBL" id="VEPZ02001205">
    <property type="protein sequence ID" value="KAE8687359.1"/>
    <property type="molecule type" value="Genomic_DNA"/>
</dbReference>
<protein>
    <submittedName>
        <fullName evidence="1">Aconitate hydratase 2</fullName>
    </submittedName>
</protein>
<sequence>MDLQCRSFSRHPSTRSEPFLKYLKPGALARLGDSRISGRSHRTSSIFQISLSSPTSNGDQPFSVAVDSFPCLLATRRAYGPRCLRRKKQFASKGMVFLNSTAPALDLPDRSVDLLSSE</sequence>
<dbReference type="PANTHER" id="PTHR35495:SF10">
    <property type="entry name" value="PEPTIDASE S26 DOMAIN-CONTAINING PROTEIN"/>
    <property type="match status" value="1"/>
</dbReference>
<keyword evidence="2" id="KW-1185">Reference proteome</keyword>
<dbReference type="AlphaFoldDB" id="A0A6A2Z7G7"/>
<evidence type="ECO:0000313" key="1">
    <source>
        <dbReference type="EMBL" id="KAE8687359.1"/>
    </source>
</evidence>
<proteinExistence type="predicted"/>
<dbReference type="Proteomes" id="UP000436088">
    <property type="component" value="Unassembled WGS sequence"/>
</dbReference>
<comment type="caution">
    <text evidence="1">The sequence shown here is derived from an EMBL/GenBank/DDBJ whole genome shotgun (WGS) entry which is preliminary data.</text>
</comment>
<reference evidence="1" key="1">
    <citation type="submission" date="2019-09" db="EMBL/GenBank/DDBJ databases">
        <title>Draft genome information of white flower Hibiscus syriacus.</title>
        <authorList>
            <person name="Kim Y.-M."/>
        </authorList>
    </citation>
    <scope>NUCLEOTIDE SEQUENCE [LARGE SCALE GENOMIC DNA]</scope>
    <source>
        <strain evidence="1">YM2019G1</strain>
    </source>
</reference>
<name>A0A6A2Z7G7_HIBSY</name>
<accession>A0A6A2Z7G7</accession>
<organism evidence="1 2">
    <name type="scientific">Hibiscus syriacus</name>
    <name type="common">Rose of Sharon</name>
    <dbReference type="NCBI Taxonomy" id="106335"/>
    <lineage>
        <taxon>Eukaryota</taxon>
        <taxon>Viridiplantae</taxon>
        <taxon>Streptophyta</taxon>
        <taxon>Embryophyta</taxon>
        <taxon>Tracheophyta</taxon>
        <taxon>Spermatophyta</taxon>
        <taxon>Magnoliopsida</taxon>
        <taxon>eudicotyledons</taxon>
        <taxon>Gunneridae</taxon>
        <taxon>Pentapetalae</taxon>
        <taxon>rosids</taxon>
        <taxon>malvids</taxon>
        <taxon>Malvales</taxon>
        <taxon>Malvaceae</taxon>
        <taxon>Malvoideae</taxon>
        <taxon>Hibiscus</taxon>
    </lineage>
</organism>
<dbReference type="PANTHER" id="PTHR35495">
    <property type="entry name" value="OS06G0679600 PROTEIN"/>
    <property type="match status" value="1"/>
</dbReference>
<evidence type="ECO:0000313" key="2">
    <source>
        <dbReference type="Proteomes" id="UP000436088"/>
    </source>
</evidence>
<gene>
    <name evidence="1" type="ORF">F3Y22_tig00111022pilonHSYRG00577</name>
</gene>